<proteinExistence type="predicted"/>
<keyword evidence="1" id="KW-0862">Zinc</keyword>
<dbReference type="GO" id="GO:0019899">
    <property type="term" value="F:enzyme binding"/>
    <property type="evidence" value="ECO:0007669"/>
    <property type="project" value="UniProtKB-ARBA"/>
</dbReference>
<dbReference type="GO" id="GO:0008270">
    <property type="term" value="F:zinc ion binding"/>
    <property type="evidence" value="ECO:0007669"/>
    <property type="project" value="UniProtKB-KW"/>
</dbReference>
<feature type="domain" description="CCHC-type" evidence="3">
    <location>
        <begin position="195"/>
        <end position="209"/>
    </location>
</feature>
<feature type="compositionally biased region" description="Polar residues" evidence="2">
    <location>
        <begin position="242"/>
        <end position="263"/>
    </location>
</feature>
<evidence type="ECO:0000256" key="2">
    <source>
        <dbReference type="SAM" id="MobiDB-lite"/>
    </source>
</evidence>
<dbReference type="PROSITE" id="PS50158">
    <property type="entry name" value="ZF_CCHC"/>
    <property type="match status" value="1"/>
</dbReference>
<feature type="region of interest" description="Disordered" evidence="2">
    <location>
        <begin position="217"/>
        <end position="263"/>
    </location>
</feature>
<keyword evidence="1" id="KW-0479">Metal-binding</keyword>
<gene>
    <name evidence="4" type="ORF">M514_18334</name>
</gene>
<keyword evidence="1" id="KW-0863">Zinc-finger</keyword>
<sequence length="263" mass="28872">MDTHGTGASFDLKLIPQFDGSHGQSVVEWLQTVELICKLQKVEDVASLIPLRLIGGALAVYLQLSDKERGSVEKLKASLLAAFAVDPFVAYEQFNERNLRANELPDVFLADLRRLASIFGGVPEKALACAFVSGLPDNVRQLLRASARMEDLSLNQILTRARAIITDEQPARITDACLTTRDSEAKQRIGASTLRCYACSEQNHFARDCGAQQRCPAASQWNVGQDPRPPPRNRGRRRSGIAASSYQGNEDGKQTSAYFPSAH</sequence>
<name>A0A085NJ16_9BILA</name>
<dbReference type="InterPro" id="IPR036875">
    <property type="entry name" value="Znf_CCHC_sf"/>
</dbReference>
<evidence type="ECO:0000313" key="4">
    <source>
        <dbReference type="EMBL" id="KFD69462.1"/>
    </source>
</evidence>
<dbReference type="InterPro" id="IPR001878">
    <property type="entry name" value="Znf_CCHC"/>
</dbReference>
<dbReference type="SUPFAM" id="SSF57756">
    <property type="entry name" value="Retrovirus zinc finger-like domains"/>
    <property type="match status" value="1"/>
</dbReference>
<dbReference type="EMBL" id="KL367495">
    <property type="protein sequence ID" value="KFD69462.1"/>
    <property type="molecule type" value="Genomic_DNA"/>
</dbReference>
<dbReference type="GO" id="GO:0003676">
    <property type="term" value="F:nucleic acid binding"/>
    <property type="evidence" value="ECO:0007669"/>
    <property type="project" value="InterPro"/>
</dbReference>
<accession>A0A085NJ16</accession>
<protein>
    <recommendedName>
        <fullName evidence="3">CCHC-type domain-containing protein</fullName>
    </recommendedName>
</protein>
<evidence type="ECO:0000256" key="1">
    <source>
        <dbReference type="PROSITE-ProRule" id="PRU00047"/>
    </source>
</evidence>
<dbReference type="AlphaFoldDB" id="A0A085NJ16"/>
<organism evidence="4">
    <name type="scientific">Trichuris suis</name>
    <name type="common">pig whipworm</name>
    <dbReference type="NCBI Taxonomy" id="68888"/>
    <lineage>
        <taxon>Eukaryota</taxon>
        <taxon>Metazoa</taxon>
        <taxon>Ecdysozoa</taxon>
        <taxon>Nematoda</taxon>
        <taxon>Enoplea</taxon>
        <taxon>Dorylaimia</taxon>
        <taxon>Trichinellida</taxon>
        <taxon>Trichuridae</taxon>
        <taxon>Trichuris</taxon>
    </lineage>
</organism>
<dbReference type="Proteomes" id="UP000030758">
    <property type="component" value="Unassembled WGS sequence"/>
</dbReference>
<evidence type="ECO:0000259" key="3">
    <source>
        <dbReference type="PROSITE" id="PS50158"/>
    </source>
</evidence>
<reference evidence="4" key="1">
    <citation type="journal article" date="2014" name="Nat. Genet.">
        <title>Genome and transcriptome of the porcine whipworm Trichuris suis.</title>
        <authorList>
            <person name="Jex A.R."/>
            <person name="Nejsum P."/>
            <person name="Schwarz E.M."/>
            <person name="Hu L."/>
            <person name="Young N.D."/>
            <person name="Hall R.S."/>
            <person name="Korhonen P.K."/>
            <person name="Liao S."/>
            <person name="Thamsborg S."/>
            <person name="Xia J."/>
            <person name="Xu P."/>
            <person name="Wang S."/>
            <person name="Scheerlinck J.P."/>
            <person name="Hofmann A."/>
            <person name="Sternberg P.W."/>
            <person name="Wang J."/>
            <person name="Gasser R.B."/>
        </authorList>
    </citation>
    <scope>NUCLEOTIDE SEQUENCE [LARGE SCALE GENOMIC DNA]</scope>
    <source>
        <strain evidence="4">DCEP-RM93F</strain>
    </source>
</reference>